<name>A0A3M8SWA6_9ACTN</name>
<keyword evidence="2 7" id="KW-0813">Transport</keyword>
<dbReference type="InterPro" id="IPR000515">
    <property type="entry name" value="MetI-like"/>
</dbReference>
<keyword evidence="5 7" id="KW-1133">Transmembrane helix</keyword>
<evidence type="ECO:0000256" key="3">
    <source>
        <dbReference type="ARBA" id="ARBA00022475"/>
    </source>
</evidence>
<keyword evidence="4 7" id="KW-0812">Transmembrane</keyword>
<dbReference type="Gene3D" id="1.10.3720.10">
    <property type="entry name" value="MetI-like"/>
    <property type="match status" value="1"/>
</dbReference>
<reference evidence="9 10" key="1">
    <citation type="submission" date="2018-11" db="EMBL/GenBank/DDBJ databases">
        <title>The Potential of Streptomyces as Biocontrol Agents against the Tomato grey mould, Botrytis cinerea (Gray mold) Frontiers in Microbiology.</title>
        <authorList>
            <person name="Li D."/>
        </authorList>
    </citation>
    <scope>NUCLEOTIDE SEQUENCE [LARGE SCALE GENOMIC DNA]</scope>
    <source>
        <strain evidence="9 10">NEAU-LD23</strain>
    </source>
</reference>
<organism evidence="9 10">
    <name type="scientific">Streptomyces botrytidirepellens</name>
    <dbReference type="NCBI Taxonomy" id="2486417"/>
    <lineage>
        <taxon>Bacteria</taxon>
        <taxon>Bacillati</taxon>
        <taxon>Actinomycetota</taxon>
        <taxon>Actinomycetes</taxon>
        <taxon>Kitasatosporales</taxon>
        <taxon>Streptomycetaceae</taxon>
        <taxon>Streptomyces</taxon>
    </lineage>
</organism>
<feature type="transmembrane region" description="Helical" evidence="7">
    <location>
        <begin position="256"/>
        <end position="280"/>
    </location>
</feature>
<evidence type="ECO:0000256" key="6">
    <source>
        <dbReference type="ARBA" id="ARBA00023136"/>
    </source>
</evidence>
<evidence type="ECO:0000313" key="9">
    <source>
        <dbReference type="EMBL" id="RNF82992.1"/>
    </source>
</evidence>
<comment type="caution">
    <text evidence="9">The sequence shown here is derived from an EMBL/GenBank/DDBJ whole genome shotgun (WGS) entry which is preliminary data.</text>
</comment>
<feature type="transmembrane region" description="Helical" evidence="7">
    <location>
        <begin position="120"/>
        <end position="143"/>
    </location>
</feature>
<evidence type="ECO:0000256" key="1">
    <source>
        <dbReference type="ARBA" id="ARBA00004651"/>
    </source>
</evidence>
<evidence type="ECO:0000256" key="5">
    <source>
        <dbReference type="ARBA" id="ARBA00022989"/>
    </source>
</evidence>
<comment type="subcellular location">
    <subcellularLocation>
        <location evidence="1 7">Cell membrane</location>
        <topology evidence="1 7">Multi-pass membrane protein</topology>
    </subcellularLocation>
</comment>
<keyword evidence="6 7" id="KW-0472">Membrane</keyword>
<feature type="domain" description="ABC transmembrane type-1" evidence="8">
    <location>
        <begin position="85"/>
        <end position="277"/>
    </location>
</feature>
<evidence type="ECO:0000256" key="4">
    <source>
        <dbReference type="ARBA" id="ARBA00022692"/>
    </source>
</evidence>
<dbReference type="SUPFAM" id="SSF161098">
    <property type="entry name" value="MetI-like"/>
    <property type="match status" value="1"/>
</dbReference>
<accession>A0A3M8SWA6</accession>
<evidence type="ECO:0000259" key="8">
    <source>
        <dbReference type="PROSITE" id="PS50928"/>
    </source>
</evidence>
<evidence type="ECO:0000313" key="10">
    <source>
        <dbReference type="Proteomes" id="UP000275401"/>
    </source>
</evidence>
<evidence type="ECO:0000256" key="2">
    <source>
        <dbReference type="ARBA" id="ARBA00022448"/>
    </source>
</evidence>
<dbReference type="AlphaFoldDB" id="A0A3M8SWA6"/>
<dbReference type="EMBL" id="RIBZ01000851">
    <property type="protein sequence ID" value="RNF82992.1"/>
    <property type="molecule type" value="Genomic_DNA"/>
</dbReference>
<dbReference type="Proteomes" id="UP000275401">
    <property type="component" value="Unassembled WGS sequence"/>
</dbReference>
<dbReference type="PANTHER" id="PTHR43386:SF1">
    <property type="entry name" value="D,D-DIPEPTIDE TRANSPORT SYSTEM PERMEASE PROTEIN DDPC-RELATED"/>
    <property type="match status" value="1"/>
</dbReference>
<dbReference type="GO" id="GO:0005886">
    <property type="term" value="C:plasma membrane"/>
    <property type="evidence" value="ECO:0007669"/>
    <property type="project" value="UniProtKB-SubCell"/>
</dbReference>
<protein>
    <submittedName>
        <fullName evidence="9">ABC transporter permease</fullName>
    </submittedName>
</protein>
<keyword evidence="10" id="KW-1185">Reference proteome</keyword>
<gene>
    <name evidence="9" type="ORF">EEJ42_44960</name>
</gene>
<dbReference type="PROSITE" id="PS50928">
    <property type="entry name" value="ABC_TM1"/>
    <property type="match status" value="1"/>
</dbReference>
<feature type="transmembrane region" description="Helical" evidence="7">
    <location>
        <begin position="89"/>
        <end position="113"/>
    </location>
</feature>
<dbReference type="RefSeq" id="WP_123107908.1">
    <property type="nucleotide sequence ID" value="NZ_RIBZ01000851.1"/>
</dbReference>
<keyword evidence="3" id="KW-1003">Cell membrane</keyword>
<feature type="transmembrane region" description="Helical" evidence="7">
    <location>
        <begin position="211"/>
        <end position="231"/>
    </location>
</feature>
<dbReference type="PANTHER" id="PTHR43386">
    <property type="entry name" value="OLIGOPEPTIDE TRANSPORT SYSTEM PERMEASE PROTEIN APPC"/>
    <property type="match status" value="1"/>
</dbReference>
<feature type="transmembrane region" description="Helical" evidence="7">
    <location>
        <begin position="149"/>
        <end position="168"/>
    </location>
</feature>
<dbReference type="CDD" id="cd06261">
    <property type="entry name" value="TM_PBP2"/>
    <property type="match status" value="1"/>
</dbReference>
<evidence type="ECO:0000256" key="7">
    <source>
        <dbReference type="RuleBase" id="RU363032"/>
    </source>
</evidence>
<feature type="transmembrane region" description="Helical" evidence="7">
    <location>
        <begin position="27"/>
        <end position="48"/>
    </location>
</feature>
<proteinExistence type="inferred from homology"/>
<dbReference type="GO" id="GO:0055085">
    <property type="term" value="P:transmembrane transport"/>
    <property type="evidence" value="ECO:0007669"/>
    <property type="project" value="InterPro"/>
</dbReference>
<dbReference type="Pfam" id="PF00528">
    <property type="entry name" value="BPD_transp_1"/>
    <property type="match status" value="1"/>
</dbReference>
<comment type="similarity">
    <text evidence="7">Belongs to the binding-protein-dependent transport system permease family.</text>
</comment>
<sequence>MTAPTVPMTPRATGRGWLRPALRSRRFAAGLALLAVFVLTAALGPWLVGDPNAFTTDLGQAPTGAHWLGTTQTGQDVLAQLVVSARGTLLIGAASALIATVVSVVVGIGGGFLGGLADEALSLISNVFLVIPGLPLVIVVSAYVKGGGAWSTILVIALTSWAASARVLRAQTLSLRSRDYVLAARVYGERRWRIVLVEILPNELAIIVSQFIFAVIFAILTQAGLAFLGLADPSHLTWGTMLYFAQNAEALTSGAWWWFIPPGLCIAALGTALSLISFGLDEVLDPRLRVRKVSA</sequence>
<dbReference type="InterPro" id="IPR035906">
    <property type="entry name" value="MetI-like_sf"/>
</dbReference>
<dbReference type="InterPro" id="IPR050366">
    <property type="entry name" value="BP-dependent_transpt_permease"/>
</dbReference>